<feature type="region of interest" description="Disordered" evidence="1">
    <location>
        <begin position="80"/>
        <end position="114"/>
    </location>
</feature>
<dbReference type="Proteomes" id="UP000712600">
    <property type="component" value="Unassembled WGS sequence"/>
</dbReference>
<feature type="region of interest" description="Disordered" evidence="1">
    <location>
        <begin position="1"/>
        <end position="36"/>
    </location>
</feature>
<proteinExistence type="predicted"/>
<evidence type="ECO:0000313" key="3">
    <source>
        <dbReference type="Proteomes" id="UP000712600"/>
    </source>
</evidence>
<accession>A0A8S9SKN7</accession>
<evidence type="ECO:0000313" key="2">
    <source>
        <dbReference type="EMBL" id="KAF3601297.1"/>
    </source>
</evidence>
<name>A0A8S9SKN7_BRACR</name>
<dbReference type="AlphaFoldDB" id="A0A8S9SKN7"/>
<comment type="caution">
    <text evidence="2">The sequence shown here is derived from an EMBL/GenBank/DDBJ whole genome shotgun (WGS) entry which is preliminary data.</text>
</comment>
<sequence length="114" mass="12234">MFDHPSSIPTHRDTSFVASLTPNLNPRGFSSSIGDSSSELVEAATKKRRIHHNTSPMVSETPLLNVRGFVSSIGDASIHKNTTSMASETPHLNPPELSSSPGALSSEHVKQNKD</sequence>
<evidence type="ECO:0000256" key="1">
    <source>
        <dbReference type="SAM" id="MobiDB-lite"/>
    </source>
</evidence>
<reference evidence="2" key="1">
    <citation type="submission" date="2019-12" db="EMBL/GenBank/DDBJ databases">
        <title>Genome sequencing and annotation of Brassica cretica.</title>
        <authorList>
            <person name="Studholme D.J."/>
            <person name="Sarris P."/>
        </authorList>
    </citation>
    <scope>NUCLEOTIDE SEQUENCE</scope>
    <source>
        <strain evidence="2">PFS-109/04</strain>
        <tissue evidence="2">Leaf</tissue>
    </source>
</reference>
<organism evidence="2 3">
    <name type="scientific">Brassica cretica</name>
    <name type="common">Mustard</name>
    <dbReference type="NCBI Taxonomy" id="69181"/>
    <lineage>
        <taxon>Eukaryota</taxon>
        <taxon>Viridiplantae</taxon>
        <taxon>Streptophyta</taxon>
        <taxon>Embryophyta</taxon>
        <taxon>Tracheophyta</taxon>
        <taxon>Spermatophyta</taxon>
        <taxon>Magnoliopsida</taxon>
        <taxon>eudicotyledons</taxon>
        <taxon>Gunneridae</taxon>
        <taxon>Pentapetalae</taxon>
        <taxon>rosids</taxon>
        <taxon>malvids</taxon>
        <taxon>Brassicales</taxon>
        <taxon>Brassicaceae</taxon>
        <taxon>Brassiceae</taxon>
        <taxon>Brassica</taxon>
    </lineage>
</organism>
<protein>
    <submittedName>
        <fullName evidence="2">Uncharacterized protein</fullName>
    </submittedName>
</protein>
<dbReference type="EMBL" id="QGKX02000004">
    <property type="protein sequence ID" value="KAF3601297.1"/>
    <property type="molecule type" value="Genomic_DNA"/>
</dbReference>
<gene>
    <name evidence="2" type="ORF">F2Q69_00038153</name>
</gene>